<dbReference type="SUPFAM" id="SSF57701">
    <property type="entry name" value="Zn2/Cys6 DNA-binding domain"/>
    <property type="match status" value="1"/>
</dbReference>
<keyword evidence="2" id="KW-0862">Zinc</keyword>
<dbReference type="Pfam" id="PF00172">
    <property type="entry name" value="Zn_clus"/>
    <property type="match status" value="1"/>
</dbReference>
<evidence type="ECO:0000256" key="2">
    <source>
        <dbReference type="ARBA" id="ARBA00022833"/>
    </source>
</evidence>
<dbReference type="CDD" id="cd00067">
    <property type="entry name" value="GAL4"/>
    <property type="match status" value="1"/>
</dbReference>
<dbReference type="GO" id="GO:0008270">
    <property type="term" value="F:zinc ion binding"/>
    <property type="evidence" value="ECO:0007669"/>
    <property type="project" value="InterPro"/>
</dbReference>
<evidence type="ECO:0000259" key="8">
    <source>
        <dbReference type="PROSITE" id="PS50048"/>
    </source>
</evidence>
<evidence type="ECO:0000256" key="3">
    <source>
        <dbReference type="ARBA" id="ARBA00023015"/>
    </source>
</evidence>
<dbReference type="GO" id="GO:0000981">
    <property type="term" value="F:DNA-binding transcription factor activity, RNA polymerase II-specific"/>
    <property type="evidence" value="ECO:0007669"/>
    <property type="project" value="InterPro"/>
</dbReference>
<dbReference type="PROSITE" id="PS00463">
    <property type="entry name" value="ZN2_CY6_FUNGAL_1"/>
    <property type="match status" value="1"/>
</dbReference>
<dbReference type="PANTHER" id="PTHR47660">
    <property type="entry name" value="TRANSCRIPTION FACTOR WITH C2H2 AND ZN(2)-CYS(6) DNA BINDING DOMAIN (EUROFUNG)-RELATED-RELATED"/>
    <property type="match status" value="1"/>
</dbReference>
<dbReference type="GO" id="GO:0045122">
    <property type="term" value="P:aflatoxin biosynthetic process"/>
    <property type="evidence" value="ECO:0007669"/>
    <property type="project" value="InterPro"/>
</dbReference>
<feature type="compositionally biased region" description="Low complexity" evidence="7">
    <location>
        <begin position="306"/>
        <end position="317"/>
    </location>
</feature>
<dbReference type="InterPro" id="IPR013700">
    <property type="entry name" value="AflR"/>
</dbReference>
<dbReference type="SMART" id="SM00066">
    <property type="entry name" value="GAL4"/>
    <property type="match status" value="1"/>
</dbReference>
<evidence type="ECO:0000313" key="9">
    <source>
        <dbReference type="EMBL" id="GIZ37536.1"/>
    </source>
</evidence>
<dbReference type="OrthoDB" id="2328572at2759"/>
<evidence type="ECO:0000256" key="1">
    <source>
        <dbReference type="ARBA" id="ARBA00022723"/>
    </source>
</evidence>
<accession>A0A9P3C9X4</accession>
<evidence type="ECO:0000256" key="6">
    <source>
        <dbReference type="ARBA" id="ARBA00023242"/>
    </source>
</evidence>
<dbReference type="GO" id="GO:0003677">
    <property type="term" value="F:DNA binding"/>
    <property type="evidence" value="ECO:0007669"/>
    <property type="project" value="UniProtKB-KW"/>
</dbReference>
<dbReference type="Proteomes" id="UP000825890">
    <property type="component" value="Unassembled WGS sequence"/>
</dbReference>
<feature type="region of interest" description="Disordered" evidence="7">
    <location>
        <begin position="297"/>
        <end position="337"/>
    </location>
</feature>
<comment type="caution">
    <text evidence="9">The sequence shown here is derived from an EMBL/GenBank/DDBJ whole genome shotgun (WGS) entry which is preliminary data.</text>
</comment>
<keyword evidence="3" id="KW-0805">Transcription regulation</keyword>
<dbReference type="GeneID" id="68286556"/>
<name>A0A9P3C9X4_9PEZI</name>
<dbReference type="Gene3D" id="4.10.240.10">
    <property type="entry name" value="Zn(2)-C6 fungal-type DNA-binding domain"/>
    <property type="match status" value="1"/>
</dbReference>
<keyword evidence="1" id="KW-0479">Metal-binding</keyword>
<proteinExistence type="predicted"/>
<protein>
    <recommendedName>
        <fullName evidence="8">Zn(2)-C6 fungal-type domain-containing protein</fullName>
    </recommendedName>
</protein>
<keyword evidence="10" id="KW-1185">Reference proteome</keyword>
<dbReference type="PROSITE" id="PS50048">
    <property type="entry name" value="ZN2_CY6_FUNGAL_2"/>
    <property type="match status" value="1"/>
</dbReference>
<dbReference type="AlphaFoldDB" id="A0A9P3C9X4"/>
<feature type="domain" description="Zn(2)-C6 fungal-type" evidence="8">
    <location>
        <begin position="12"/>
        <end position="42"/>
    </location>
</feature>
<sequence>MPLPSGERERDSCSSCAASKVRCPRQRPACSRCTERGMSCVYLKTRKTGRKNRVQSQDETAKGTSTPTLLNDLSIPTTGVTTVDPRVPSYPSQAELNVNNPAFWNAAAGSSLTGQHYPNSFDMVTMDLDEFLAASPVTTFLNGSPMPESATGQDFFSYSSRLNQPFGQNSMSNQHLGSYSSVASSAGEPLSRQDSHVAPKIFSAGGTRSNESDSLQTALQLMADLSLRDRAARTSILSTSAIQDMLKRNQEAINTISQIVCALSGNDGYVVVLLSLSISKILNSYVAAARSICTNDNGSTSPHLLNENSRSSSNDSNVTKAEQYPSPAATWSSPPTRHSSISDVVKVKEANAMLAQQILCELYQVQALITQLGDRGLSTSESENEEMLAQIDPESGCANDPFSQAVMLRVDKELRQRLAALSLNLTEGIKQYWSMSM</sequence>
<dbReference type="InterPro" id="IPR036864">
    <property type="entry name" value="Zn2-C6_fun-type_DNA-bd_sf"/>
</dbReference>
<evidence type="ECO:0000256" key="7">
    <source>
        <dbReference type="SAM" id="MobiDB-lite"/>
    </source>
</evidence>
<dbReference type="Pfam" id="PF08493">
    <property type="entry name" value="AflR"/>
    <property type="match status" value="1"/>
</dbReference>
<feature type="compositionally biased region" description="Polar residues" evidence="7">
    <location>
        <begin position="54"/>
        <end position="75"/>
    </location>
</feature>
<evidence type="ECO:0000256" key="4">
    <source>
        <dbReference type="ARBA" id="ARBA00023125"/>
    </source>
</evidence>
<dbReference type="EMBL" id="BOLY01000001">
    <property type="protein sequence ID" value="GIZ37536.1"/>
    <property type="molecule type" value="Genomic_DNA"/>
</dbReference>
<dbReference type="RefSeq" id="XP_044652023.1">
    <property type="nucleotide sequence ID" value="XM_044796088.1"/>
</dbReference>
<evidence type="ECO:0000313" key="10">
    <source>
        <dbReference type="Proteomes" id="UP000825890"/>
    </source>
</evidence>
<keyword evidence="6" id="KW-0539">Nucleus</keyword>
<gene>
    <name evidence="9" type="ORF">CKM354_000098100</name>
</gene>
<organism evidence="9 10">
    <name type="scientific">Cercospora kikuchii</name>
    <dbReference type="NCBI Taxonomy" id="84275"/>
    <lineage>
        <taxon>Eukaryota</taxon>
        <taxon>Fungi</taxon>
        <taxon>Dikarya</taxon>
        <taxon>Ascomycota</taxon>
        <taxon>Pezizomycotina</taxon>
        <taxon>Dothideomycetes</taxon>
        <taxon>Dothideomycetidae</taxon>
        <taxon>Mycosphaerellales</taxon>
        <taxon>Mycosphaerellaceae</taxon>
        <taxon>Cercospora</taxon>
    </lineage>
</organism>
<feature type="region of interest" description="Disordered" evidence="7">
    <location>
        <begin position="47"/>
        <end position="75"/>
    </location>
</feature>
<feature type="compositionally biased region" description="Low complexity" evidence="7">
    <location>
        <begin position="325"/>
        <end position="336"/>
    </location>
</feature>
<dbReference type="InterPro" id="IPR001138">
    <property type="entry name" value="Zn2Cys6_DnaBD"/>
</dbReference>
<dbReference type="PANTHER" id="PTHR47660:SF2">
    <property type="entry name" value="TRANSCRIPTION FACTOR WITH C2H2 AND ZN(2)-CYS(6) DNA BINDING DOMAIN (EUROFUNG)"/>
    <property type="match status" value="1"/>
</dbReference>
<reference evidence="9 10" key="1">
    <citation type="submission" date="2021-01" db="EMBL/GenBank/DDBJ databases">
        <title>Cercospora kikuchii MAFF 305040 whole genome shotgun sequence.</title>
        <authorList>
            <person name="Kashiwa T."/>
            <person name="Suzuki T."/>
        </authorList>
    </citation>
    <scope>NUCLEOTIDE SEQUENCE [LARGE SCALE GENOMIC DNA]</scope>
    <source>
        <strain evidence="9 10">MAFF 305040</strain>
    </source>
</reference>
<keyword evidence="5" id="KW-0804">Transcription</keyword>
<dbReference type="PRINTS" id="PR00755">
    <property type="entry name" value="AFLATOXINBRP"/>
</dbReference>
<dbReference type="GO" id="GO:0005634">
    <property type="term" value="C:nucleus"/>
    <property type="evidence" value="ECO:0007669"/>
    <property type="project" value="InterPro"/>
</dbReference>
<evidence type="ECO:0000256" key="5">
    <source>
        <dbReference type="ARBA" id="ARBA00023163"/>
    </source>
</evidence>
<keyword evidence="4" id="KW-0238">DNA-binding</keyword>